<keyword evidence="3" id="KW-0540">Nuclease</keyword>
<dbReference type="Pfam" id="PF16473">
    <property type="entry name" value="Rv2179c-like"/>
    <property type="match status" value="1"/>
</dbReference>
<evidence type="ECO:0000313" key="3">
    <source>
        <dbReference type="EMBL" id="QCH93867.1"/>
    </source>
</evidence>
<feature type="domain" description="3'-5' exoribonuclease Rv2179c-like" evidence="2">
    <location>
        <begin position="642"/>
        <end position="813"/>
    </location>
</feature>
<feature type="compositionally biased region" description="Polar residues" evidence="1">
    <location>
        <begin position="433"/>
        <end position="448"/>
    </location>
</feature>
<feature type="compositionally biased region" description="Polar residues" evidence="1">
    <location>
        <begin position="523"/>
        <end position="533"/>
    </location>
</feature>
<dbReference type="RefSeq" id="WP_000048585.1">
    <property type="nucleotide sequence ID" value="NZ_CP031919.1"/>
</dbReference>
<protein>
    <submittedName>
        <fullName evidence="3">Exonuclease</fullName>
    </submittedName>
</protein>
<dbReference type="GO" id="GO:0003676">
    <property type="term" value="F:nucleic acid binding"/>
    <property type="evidence" value="ECO:0007669"/>
    <property type="project" value="InterPro"/>
</dbReference>
<dbReference type="Proteomes" id="UP000310529">
    <property type="component" value="Chromosome"/>
</dbReference>
<organism evidence="3 4">
    <name type="scientific">Escherichia coli O145:NM</name>
    <dbReference type="NCBI Taxonomy" id="991919"/>
    <lineage>
        <taxon>Bacteria</taxon>
        <taxon>Pseudomonadati</taxon>
        <taxon>Pseudomonadota</taxon>
        <taxon>Gammaproteobacteria</taxon>
        <taxon>Enterobacterales</taxon>
        <taxon>Enterobacteriaceae</taxon>
        <taxon>Escherichia</taxon>
    </lineage>
</organism>
<reference evidence="3 4" key="1">
    <citation type="submission" date="2018-08" db="EMBL/GenBank/DDBJ databases">
        <title>Food and Water Consortium WGS.</title>
        <authorList>
            <person name="Tyson S."/>
            <person name="Peterson C.-L."/>
            <person name="Olson A."/>
            <person name="Tyler S."/>
            <person name="Cabral J."/>
            <person name="Lynch T."/>
            <person name="Knox N."/>
            <person name="Van Domselaar G."/>
            <person name="Graham M."/>
        </authorList>
    </citation>
    <scope>NUCLEOTIDE SEQUENCE [LARGE SCALE GENOMIC DNA]</scope>
    <source>
        <strain evidence="3 4">FWSEC0002</strain>
    </source>
</reference>
<dbReference type="AlphaFoldDB" id="A0A4P8C436"/>
<sequence>MSKVFICAAIPDEQAIKEEGAVAVATAIEAGDERRARAKFTWQFLEQYPAAQDCAYKFLVCEDKPGMPRPAIDSWDTEYMQENRWDEESASFIPVEPESDPINVNFDKLSLEVQNAVLVKFGTCENITVDMAIDAQELLQEDVATFDGHIVEALMKTPEINAMYPERKLFAIGWVKHKCKPGTKWPEIQAELRNWKKRQDAERKETGKYTSVVDLARAKANRQHTENPAEKIPPVTAAIHREYKQTWKTLDRELAYYLWPGDADAGNIDGSILRWAKNEVIARDREDWKRISASMRKQPDALRYSRQTIFGLVRERPIDIHKDPVALNKYITEYLTTKGVFEDEGRNQSATDTLSSPVPETDAVETAIQDNEKTECKVEVESSVEREGPFYFLFSDKDGEKYGRANKLSGLNKALAAGATEITKEEYFARKNGTYSGSQQNTGASDTIAQPEPVKVTADEVNKIMQAANISQPDADKLLAVSRGEFVAGISDPNDPKWVKEIETRDSVNQNQQETEQNDQKAEQNSPNALQNEPETKQSEPVVQQEPEKVCTACGQSGGGNCPDCGAVMGNATYQETFDEENQVEAQENDPEEMEGAEHPHKENTGGNQHHASDSETGEAADPLIKVNGHHNLTSTSRAGIHLMIDIETMGKNPNAAIISIGAIFFDPQTGDMGPEFSKTIDLDTAGGVIDRDVIKWWLKQSREAQSAILTDEIPLDDALLQLREFIAENSGEFFVQVWGNGANFDNVILRRSYERQGIPCPWHYHNDRDVRTIVELGKAIDFDARTAIPFEGERHNALDDARYQAKYVSAIWQKLIPSQADF</sequence>
<accession>A0A4P8C436</accession>
<dbReference type="GO" id="GO:0004527">
    <property type="term" value="F:exonuclease activity"/>
    <property type="evidence" value="ECO:0007669"/>
    <property type="project" value="UniProtKB-KW"/>
</dbReference>
<dbReference type="InterPro" id="IPR012337">
    <property type="entry name" value="RNaseH-like_sf"/>
</dbReference>
<feature type="compositionally biased region" description="Acidic residues" evidence="1">
    <location>
        <begin position="580"/>
        <end position="595"/>
    </location>
</feature>
<keyword evidence="3" id="KW-0378">Hydrolase</keyword>
<proteinExistence type="predicted"/>
<dbReference type="InterPro" id="IPR036397">
    <property type="entry name" value="RNaseH_sf"/>
</dbReference>
<name>A0A4P8C436_ECOLX</name>
<evidence type="ECO:0000259" key="2">
    <source>
        <dbReference type="Pfam" id="PF16473"/>
    </source>
</evidence>
<dbReference type="InterPro" id="IPR033390">
    <property type="entry name" value="Rv2179c-like"/>
</dbReference>
<feature type="region of interest" description="Disordered" evidence="1">
    <location>
        <begin position="506"/>
        <end position="544"/>
    </location>
</feature>
<dbReference type="Gene3D" id="3.30.420.10">
    <property type="entry name" value="Ribonuclease H-like superfamily/Ribonuclease H"/>
    <property type="match status" value="1"/>
</dbReference>
<feature type="region of interest" description="Disordered" evidence="1">
    <location>
        <begin position="580"/>
        <end position="618"/>
    </location>
</feature>
<gene>
    <name evidence="3" type="ORF">CCU01_014080</name>
</gene>
<feature type="region of interest" description="Disordered" evidence="1">
    <location>
        <begin position="433"/>
        <end position="452"/>
    </location>
</feature>
<evidence type="ECO:0000256" key="1">
    <source>
        <dbReference type="SAM" id="MobiDB-lite"/>
    </source>
</evidence>
<dbReference type="SUPFAM" id="SSF53098">
    <property type="entry name" value="Ribonuclease H-like"/>
    <property type="match status" value="1"/>
</dbReference>
<dbReference type="EMBL" id="CP031919">
    <property type="protein sequence ID" value="QCH93867.1"/>
    <property type="molecule type" value="Genomic_DNA"/>
</dbReference>
<keyword evidence="3" id="KW-0269">Exonuclease</keyword>
<evidence type="ECO:0000313" key="4">
    <source>
        <dbReference type="Proteomes" id="UP000310529"/>
    </source>
</evidence>